<name>A0A0A0LUM6_CUCSA</name>
<dbReference type="AlphaFoldDB" id="A0A0A0LUM6"/>
<reference evidence="1 2" key="4">
    <citation type="journal article" date="2011" name="BMC Genomics">
        <title>RNA-Seq improves annotation of protein-coding genes in the cucumber genome.</title>
        <authorList>
            <person name="Li Z."/>
            <person name="Zhang Z."/>
            <person name="Yan P."/>
            <person name="Huang S."/>
            <person name="Fei Z."/>
            <person name="Lin K."/>
        </authorList>
    </citation>
    <scope>NUCLEOTIDE SEQUENCE [LARGE SCALE GENOMIC DNA]</scope>
    <source>
        <strain evidence="2">cv. 9930</strain>
    </source>
</reference>
<keyword evidence="2" id="KW-1185">Reference proteome</keyword>
<dbReference type="EMBL" id="CM002922">
    <property type="protein sequence ID" value="KGN64699.1"/>
    <property type="molecule type" value="Genomic_DNA"/>
</dbReference>
<protein>
    <submittedName>
        <fullName evidence="1">Uncharacterized protein</fullName>
    </submittedName>
</protein>
<organism evidence="1 2">
    <name type="scientific">Cucumis sativus</name>
    <name type="common">Cucumber</name>
    <dbReference type="NCBI Taxonomy" id="3659"/>
    <lineage>
        <taxon>Eukaryota</taxon>
        <taxon>Viridiplantae</taxon>
        <taxon>Streptophyta</taxon>
        <taxon>Embryophyta</taxon>
        <taxon>Tracheophyta</taxon>
        <taxon>Spermatophyta</taxon>
        <taxon>Magnoliopsida</taxon>
        <taxon>eudicotyledons</taxon>
        <taxon>Gunneridae</taxon>
        <taxon>Pentapetalae</taxon>
        <taxon>rosids</taxon>
        <taxon>fabids</taxon>
        <taxon>Cucurbitales</taxon>
        <taxon>Cucurbitaceae</taxon>
        <taxon>Benincaseae</taxon>
        <taxon>Cucumis</taxon>
    </lineage>
</organism>
<evidence type="ECO:0000313" key="1">
    <source>
        <dbReference type="EMBL" id="KGN64699.1"/>
    </source>
</evidence>
<sequence length="58" mass="6016">MSGKPKGAAIGKGKGSCHELVLDKDDAKGAAALSRLGCLAVRQTPAVHDEWDCGRLLI</sequence>
<gene>
    <name evidence="1" type="ORF">Csa_1G075040</name>
</gene>
<reference evidence="1 2" key="3">
    <citation type="journal article" date="2010" name="BMC Genomics">
        <title>Transcriptome sequencing and comparative analysis of cucumber flowers with different sex types.</title>
        <authorList>
            <person name="Guo S."/>
            <person name="Zheng Y."/>
            <person name="Joung J.G."/>
            <person name="Liu S."/>
            <person name="Zhang Z."/>
            <person name="Crasta O.R."/>
            <person name="Sobral B.W."/>
            <person name="Xu Y."/>
            <person name="Huang S."/>
            <person name="Fei Z."/>
        </authorList>
    </citation>
    <scope>NUCLEOTIDE SEQUENCE [LARGE SCALE GENOMIC DNA]</scope>
    <source>
        <strain evidence="2">cv. 9930</strain>
    </source>
</reference>
<accession>A0A0A0LUM6</accession>
<reference evidence="1 2" key="2">
    <citation type="journal article" date="2009" name="PLoS ONE">
        <title>An integrated genetic and cytogenetic map of the cucumber genome.</title>
        <authorList>
            <person name="Ren Y."/>
            <person name="Zhang Z."/>
            <person name="Liu J."/>
            <person name="Staub J.E."/>
            <person name="Han Y."/>
            <person name="Cheng Z."/>
            <person name="Li X."/>
            <person name="Lu J."/>
            <person name="Miao H."/>
            <person name="Kang H."/>
            <person name="Xie B."/>
            <person name="Gu X."/>
            <person name="Wang X."/>
            <person name="Du Y."/>
            <person name="Jin W."/>
            <person name="Huang S."/>
        </authorList>
    </citation>
    <scope>NUCLEOTIDE SEQUENCE [LARGE SCALE GENOMIC DNA]</scope>
    <source>
        <strain evidence="2">cv. 9930</strain>
    </source>
</reference>
<reference evidence="1 2" key="1">
    <citation type="journal article" date="2009" name="Nat. Genet.">
        <title>The genome of the cucumber, Cucumis sativus L.</title>
        <authorList>
            <person name="Huang S."/>
            <person name="Li R."/>
            <person name="Zhang Z."/>
            <person name="Li L."/>
            <person name="Gu X."/>
            <person name="Fan W."/>
            <person name="Lucas W.J."/>
            <person name="Wang X."/>
            <person name="Xie B."/>
            <person name="Ni P."/>
            <person name="Ren Y."/>
            <person name="Zhu H."/>
            <person name="Li J."/>
            <person name="Lin K."/>
            <person name="Jin W."/>
            <person name="Fei Z."/>
            <person name="Li G."/>
            <person name="Staub J."/>
            <person name="Kilian A."/>
            <person name="van der Vossen E.A."/>
            <person name="Wu Y."/>
            <person name="Guo J."/>
            <person name="He J."/>
            <person name="Jia Z."/>
            <person name="Ren Y."/>
            <person name="Tian G."/>
            <person name="Lu Y."/>
            <person name="Ruan J."/>
            <person name="Qian W."/>
            <person name="Wang M."/>
            <person name="Huang Q."/>
            <person name="Li B."/>
            <person name="Xuan Z."/>
            <person name="Cao J."/>
            <person name="Asan"/>
            <person name="Wu Z."/>
            <person name="Zhang J."/>
            <person name="Cai Q."/>
            <person name="Bai Y."/>
            <person name="Zhao B."/>
            <person name="Han Y."/>
            <person name="Li Y."/>
            <person name="Li X."/>
            <person name="Wang S."/>
            <person name="Shi Q."/>
            <person name="Liu S."/>
            <person name="Cho W.K."/>
            <person name="Kim J.Y."/>
            <person name="Xu Y."/>
            <person name="Heller-Uszynska K."/>
            <person name="Miao H."/>
            <person name="Cheng Z."/>
            <person name="Zhang S."/>
            <person name="Wu J."/>
            <person name="Yang Y."/>
            <person name="Kang H."/>
            <person name="Li M."/>
            <person name="Liang H."/>
            <person name="Ren X."/>
            <person name="Shi Z."/>
            <person name="Wen M."/>
            <person name="Jian M."/>
            <person name="Yang H."/>
            <person name="Zhang G."/>
            <person name="Yang Z."/>
            <person name="Chen R."/>
            <person name="Liu S."/>
            <person name="Li J."/>
            <person name="Ma L."/>
            <person name="Liu H."/>
            <person name="Zhou Y."/>
            <person name="Zhao J."/>
            <person name="Fang X."/>
            <person name="Li G."/>
            <person name="Fang L."/>
            <person name="Li Y."/>
            <person name="Liu D."/>
            <person name="Zheng H."/>
            <person name="Zhang Y."/>
            <person name="Qin N."/>
            <person name="Li Z."/>
            <person name="Yang G."/>
            <person name="Yang S."/>
            <person name="Bolund L."/>
            <person name="Kristiansen K."/>
            <person name="Zheng H."/>
            <person name="Li S."/>
            <person name="Zhang X."/>
            <person name="Yang H."/>
            <person name="Wang J."/>
            <person name="Sun R."/>
            <person name="Zhang B."/>
            <person name="Jiang S."/>
            <person name="Wang J."/>
            <person name="Du Y."/>
            <person name="Li S."/>
        </authorList>
    </citation>
    <scope>NUCLEOTIDE SEQUENCE [LARGE SCALE GENOMIC DNA]</scope>
    <source>
        <strain evidence="2">cv. 9930</strain>
    </source>
</reference>
<dbReference type="Proteomes" id="UP000029981">
    <property type="component" value="Chromosome 1"/>
</dbReference>
<dbReference type="Gramene" id="KGN64699">
    <property type="protein sequence ID" value="KGN64699"/>
    <property type="gene ID" value="Csa_1G075040"/>
</dbReference>
<evidence type="ECO:0000313" key="2">
    <source>
        <dbReference type="Proteomes" id="UP000029981"/>
    </source>
</evidence>
<proteinExistence type="predicted"/>